<comment type="caution">
    <text evidence="1">The sequence shown here is derived from an EMBL/GenBank/DDBJ whole genome shotgun (WGS) entry which is preliminary data.</text>
</comment>
<dbReference type="AlphaFoldDB" id="A0A4U5LYW1"/>
<evidence type="ECO:0000313" key="1">
    <source>
        <dbReference type="EMBL" id="TKR61469.1"/>
    </source>
</evidence>
<dbReference type="Proteomes" id="UP000298663">
    <property type="component" value="Unassembled WGS sequence"/>
</dbReference>
<sequence length="70" mass="8161">MSWRRAVNRPFVENPFIKRKLNSSRIGLVWIVRKDGLVRMTLISVISKSSDQSKPIRLLFEAGQKYKQAD</sequence>
<protein>
    <submittedName>
        <fullName evidence="1">Uncharacterized protein</fullName>
    </submittedName>
</protein>
<organism evidence="1 2">
    <name type="scientific">Steinernema carpocapsae</name>
    <name type="common">Entomopathogenic nematode</name>
    <dbReference type="NCBI Taxonomy" id="34508"/>
    <lineage>
        <taxon>Eukaryota</taxon>
        <taxon>Metazoa</taxon>
        <taxon>Ecdysozoa</taxon>
        <taxon>Nematoda</taxon>
        <taxon>Chromadorea</taxon>
        <taxon>Rhabditida</taxon>
        <taxon>Tylenchina</taxon>
        <taxon>Panagrolaimomorpha</taxon>
        <taxon>Strongyloidoidea</taxon>
        <taxon>Steinernematidae</taxon>
        <taxon>Steinernema</taxon>
    </lineage>
</organism>
<proteinExistence type="predicted"/>
<accession>A0A4U5LYW1</accession>
<reference evidence="1 2" key="2">
    <citation type="journal article" date="2019" name="G3 (Bethesda)">
        <title>Hybrid Assembly of the Genome of the Entomopathogenic Nematode Steinernema carpocapsae Identifies the X-Chromosome.</title>
        <authorList>
            <person name="Serra L."/>
            <person name="Macchietto M."/>
            <person name="Macias-Munoz A."/>
            <person name="McGill C.J."/>
            <person name="Rodriguez I.M."/>
            <person name="Rodriguez B."/>
            <person name="Murad R."/>
            <person name="Mortazavi A."/>
        </authorList>
    </citation>
    <scope>NUCLEOTIDE SEQUENCE [LARGE SCALE GENOMIC DNA]</scope>
    <source>
        <strain evidence="1 2">ALL</strain>
    </source>
</reference>
<keyword evidence="2" id="KW-1185">Reference proteome</keyword>
<gene>
    <name evidence="1" type="ORF">L596_028573</name>
</gene>
<evidence type="ECO:0000313" key="2">
    <source>
        <dbReference type="Proteomes" id="UP000298663"/>
    </source>
</evidence>
<dbReference type="OrthoDB" id="110606at2759"/>
<reference evidence="1 2" key="1">
    <citation type="journal article" date="2015" name="Genome Biol.">
        <title>Comparative genomics of Steinernema reveals deeply conserved gene regulatory networks.</title>
        <authorList>
            <person name="Dillman A.R."/>
            <person name="Macchietto M."/>
            <person name="Porter C.F."/>
            <person name="Rogers A."/>
            <person name="Williams B."/>
            <person name="Antoshechkin I."/>
            <person name="Lee M.M."/>
            <person name="Goodwin Z."/>
            <person name="Lu X."/>
            <person name="Lewis E.E."/>
            <person name="Goodrich-Blair H."/>
            <person name="Stock S.P."/>
            <person name="Adams B.J."/>
            <person name="Sternberg P.W."/>
            <person name="Mortazavi A."/>
        </authorList>
    </citation>
    <scope>NUCLEOTIDE SEQUENCE [LARGE SCALE GENOMIC DNA]</scope>
    <source>
        <strain evidence="1 2">ALL</strain>
    </source>
</reference>
<dbReference type="EMBL" id="AZBU02000011">
    <property type="protein sequence ID" value="TKR61469.1"/>
    <property type="molecule type" value="Genomic_DNA"/>
</dbReference>
<name>A0A4U5LYW1_STECR</name>